<reference evidence="7" key="2">
    <citation type="journal article" date="2023" name="IMA Fungus">
        <title>Comparative genomic study of the Penicillium genus elucidates a diverse pangenome and 15 lateral gene transfer events.</title>
        <authorList>
            <person name="Petersen C."/>
            <person name="Sorensen T."/>
            <person name="Nielsen M.R."/>
            <person name="Sondergaard T.E."/>
            <person name="Sorensen J.L."/>
            <person name="Fitzpatrick D.A."/>
            <person name="Frisvad J.C."/>
            <person name="Nielsen K.L."/>
        </authorList>
    </citation>
    <scope>NUCLEOTIDE SEQUENCE</scope>
    <source>
        <strain evidence="7">IBT 15544</strain>
    </source>
</reference>
<dbReference type="SMART" id="SM00220">
    <property type="entry name" value="S_TKc"/>
    <property type="match status" value="1"/>
</dbReference>
<organism evidence="7 8">
    <name type="scientific">Penicillium cinerascens</name>
    <dbReference type="NCBI Taxonomy" id="70096"/>
    <lineage>
        <taxon>Eukaryota</taxon>
        <taxon>Fungi</taxon>
        <taxon>Dikarya</taxon>
        <taxon>Ascomycota</taxon>
        <taxon>Pezizomycotina</taxon>
        <taxon>Eurotiomycetes</taxon>
        <taxon>Eurotiomycetidae</taxon>
        <taxon>Eurotiales</taxon>
        <taxon>Aspergillaceae</taxon>
        <taxon>Penicillium</taxon>
    </lineage>
</organism>
<dbReference type="EMBL" id="JAPQKR010000014">
    <property type="protein sequence ID" value="KAJ5197943.1"/>
    <property type="molecule type" value="Genomic_DNA"/>
</dbReference>
<protein>
    <recommendedName>
        <fullName evidence="6">Protein kinase domain-containing protein</fullName>
    </recommendedName>
</protein>
<dbReference type="AlphaFoldDB" id="A0A9W9JJB3"/>
<proteinExistence type="predicted"/>
<dbReference type="PROSITE" id="PS00108">
    <property type="entry name" value="PROTEIN_KINASE_ST"/>
    <property type="match status" value="1"/>
</dbReference>
<dbReference type="PANTHER" id="PTHR43289:SF33">
    <property type="entry name" value="SERINE_THREONINE KINASE 31"/>
    <property type="match status" value="1"/>
</dbReference>
<evidence type="ECO:0000313" key="7">
    <source>
        <dbReference type="EMBL" id="KAJ5197943.1"/>
    </source>
</evidence>
<accession>A0A9W9JJB3</accession>
<dbReference type="PANTHER" id="PTHR43289">
    <property type="entry name" value="MITOGEN-ACTIVATED PROTEIN KINASE KINASE KINASE 20-RELATED"/>
    <property type="match status" value="1"/>
</dbReference>
<sequence>MTPPTTPTPMQLSVNTGSDGHELSLQASSISHLTPPVTPIGKPSAESDSLTSQLEAGPDGASLGKQNITKPLRFIDHLEICRDENDRPIEFGRGVLSIVYKATSTSTAQPITADTPPTSPACNSRVLAAKTPLRRDARAALQTEALTLTRLNRTPGHDDRVITFFGVEPETEALIMAAIPLQLSTYIEDQADLRKKHFSTATMFEPVMGMDSFLDLAHKLIGGLAWLHNNAGVIHGDVKPLNILLRPIATDECGDAGAFPYHPLYADFSSALDIPSSDASENIHDNVTGMYAVTVPFTAPELLKSLTSGNVALSPASDVFSLAATLIAAATGDMLLYPGDRRRRQLMACDGHQILDFTRNGANGARVPRNGPVEKLVKPAVVKDPAQRISAQEWVTLASA</sequence>
<dbReference type="OrthoDB" id="626167at2759"/>
<evidence type="ECO:0000256" key="5">
    <source>
        <dbReference type="SAM" id="MobiDB-lite"/>
    </source>
</evidence>
<evidence type="ECO:0000256" key="4">
    <source>
        <dbReference type="ARBA" id="ARBA00022840"/>
    </source>
</evidence>
<evidence type="ECO:0000313" key="8">
    <source>
        <dbReference type="Proteomes" id="UP001150904"/>
    </source>
</evidence>
<comment type="caution">
    <text evidence="7">The sequence shown here is derived from an EMBL/GenBank/DDBJ whole genome shotgun (WGS) entry which is preliminary data.</text>
</comment>
<dbReference type="Gene3D" id="1.10.510.10">
    <property type="entry name" value="Transferase(Phosphotransferase) domain 1"/>
    <property type="match status" value="1"/>
</dbReference>
<keyword evidence="4" id="KW-0067">ATP-binding</keyword>
<dbReference type="GeneID" id="83181423"/>
<evidence type="ECO:0000256" key="1">
    <source>
        <dbReference type="ARBA" id="ARBA00022679"/>
    </source>
</evidence>
<reference evidence="7" key="1">
    <citation type="submission" date="2022-12" db="EMBL/GenBank/DDBJ databases">
        <authorList>
            <person name="Petersen C."/>
        </authorList>
    </citation>
    <scope>NUCLEOTIDE SEQUENCE</scope>
    <source>
        <strain evidence="7">IBT 15544</strain>
    </source>
</reference>
<dbReference type="GO" id="GO:0005524">
    <property type="term" value="F:ATP binding"/>
    <property type="evidence" value="ECO:0007669"/>
    <property type="project" value="UniProtKB-KW"/>
</dbReference>
<dbReference type="PROSITE" id="PS50011">
    <property type="entry name" value="PROTEIN_KINASE_DOM"/>
    <property type="match status" value="1"/>
</dbReference>
<feature type="region of interest" description="Disordered" evidence="5">
    <location>
        <begin position="1"/>
        <end position="65"/>
    </location>
</feature>
<dbReference type="InterPro" id="IPR000719">
    <property type="entry name" value="Prot_kinase_dom"/>
</dbReference>
<dbReference type="InterPro" id="IPR008271">
    <property type="entry name" value="Ser/Thr_kinase_AS"/>
</dbReference>
<keyword evidence="3" id="KW-0418">Kinase</keyword>
<keyword evidence="8" id="KW-1185">Reference proteome</keyword>
<evidence type="ECO:0000259" key="6">
    <source>
        <dbReference type="PROSITE" id="PS50011"/>
    </source>
</evidence>
<dbReference type="InterPro" id="IPR011009">
    <property type="entry name" value="Kinase-like_dom_sf"/>
</dbReference>
<evidence type="ECO:0000256" key="2">
    <source>
        <dbReference type="ARBA" id="ARBA00022741"/>
    </source>
</evidence>
<name>A0A9W9JJB3_9EURO</name>
<evidence type="ECO:0000256" key="3">
    <source>
        <dbReference type="ARBA" id="ARBA00022777"/>
    </source>
</evidence>
<dbReference type="GO" id="GO:0004674">
    <property type="term" value="F:protein serine/threonine kinase activity"/>
    <property type="evidence" value="ECO:0007669"/>
    <property type="project" value="TreeGrafter"/>
</dbReference>
<gene>
    <name evidence="7" type="ORF">N7498_007060</name>
</gene>
<keyword evidence="2" id="KW-0547">Nucleotide-binding</keyword>
<keyword evidence="1" id="KW-0808">Transferase</keyword>
<dbReference type="RefSeq" id="XP_058306371.1">
    <property type="nucleotide sequence ID" value="XM_058454122.1"/>
</dbReference>
<dbReference type="Pfam" id="PF00069">
    <property type="entry name" value="Pkinase"/>
    <property type="match status" value="1"/>
</dbReference>
<dbReference type="Proteomes" id="UP001150904">
    <property type="component" value="Unassembled WGS sequence"/>
</dbReference>
<feature type="domain" description="Protein kinase" evidence="6">
    <location>
        <begin position="85"/>
        <end position="400"/>
    </location>
</feature>
<dbReference type="SUPFAM" id="SSF56112">
    <property type="entry name" value="Protein kinase-like (PK-like)"/>
    <property type="match status" value="1"/>
</dbReference>